<dbReference type="RefSeq" id="WP_338399479.1">
    <property type="nucleotide sequence ID" value="NZ_AP025300.1"/>
</dbReference>
<keyword evidence="2" id="KW-0732">Signal</keyword>
<gene>
    <name evidence="4" type="ORF">PEPS_46000</name>
</gene>
<dbReference type="Gene3D" id="3.40.50.1110">
    <property type="entry name" value="SGNH hydrolase"/>
    <property type="match status" value="1"/>
</dbReference>
<dbReference type="Pfam" id="PF03629">
    <property type="entry name" value="SASA"/>
    <property type="match status" value="1"/>
</dbReference>
<sequence>MRKFFILFSFICYCFTVNAQSLKMPPIFGDHMVLQSESNAAIWGIARPNQKIKISASWDNAQSVTTVANNEGKWFTHIQTPQAGGPYSLTVKAEKKITLTNVLVGEVWLASGQSNMEMPLKGLYNQPVYQSASMITDPDQPLIRLFDVKNQARNIPTEQFSGQWTMPSPERIANFSAVAYSFAKKLATTLGTPVGIITSDWGGTRVEAWMDRALLSQKFPEVKLPDENPNKAHYQQPTVLYNGMIHPLIPFEIKGVIWYQGESNRNEPWHYTALFSSMIQQWRKKWNKPELPFYFVQIAPLHYKGGVNSAYLREAQLQTVQETPNTSMICIDDLGRSNCIHPPKKIEVGYRLAYFALNRTYQIKGINTDVPTFDYFETKEKNVIVHFKGAPQGFDNFEKEITGFEVAGEDEVFYPAKAHIVWGKLAVSLRCDKVSKPVAVRYNFKNYCEPSLFNTFGLPISSFRSDQWKVAEILP</sequence>
<feature type="domain" description="Sialate O-acetylesterase" evidence="3">
    <location>
        <begin position="106"/>
        <end position="353"/>
    </location>
</feature>
<accession>A0ABN6LGQ8</accession>
<dbReference type="EMBL" id="AP025300">
    <property type="protein sequence ID" value="BDD02320.1"/>
    <property type="molecule type" value="Genomic_DNA"/>
</dbReference>
<reference evidence="4 5" key="1">
    <citation type="submission" date="2021-12" db="EMBL/GenBank/DDBJ databases">
        <title>Genome sequencing of bacteria with rrn-lacking chromosome and rrn-plasmid.</title>
        <authorList>
            <person name="Anda M."/>
            <person name="Iwasaki W."/>
        </authorList>
    </citation>
    <scope>NUCLEOTIDE SEQUENCE [LARGE SCALE GENOMIC DNA]</scope>
    <source>
        <strain evidence="4 5">NBRC 101262</strain>
        <plasmid evidence="4 5">pPP8</plasmid>
    </source>
</reference>
<keyword evidence="4" id="KW-0614">Plasmid</keyword>
<feature type="chain" id="PRO_5046058622" evidence="2">
    <location>
        <begin position="20"/>
        <end position="475"/>
    </location>
</feature>
<keyword evidence="5" id="KW-1185">Reference proteome</keyword>
<dbReference type="PANTHER" id="PTHR22901">
    <property type="entry name" value="SIALATE O-ACETYLESTERASE"/>
    <property type="match status" value="1"/>
</dbReference>
<evidence type="ECO:0000313" key="5">
    <source>
        <dbReference type="Proteomes" id="UP001354989"/>
    </source>
</evidence>
<feature type="signal peptide" evidence="2">
    <location>
        <begin position="1"/>
        <end position="19"/>
    </location>
</feature>
<protein>
    <submittedName>
        <fullName evidence="4">9-O-acetylesterase</fullName>
    </submittedName>
</protein>
<dbReference type="InterPro" id="IPR005181">
    <property type="entry name" value="SASA"/>
</dbReference>
<evidence type="ECO:0000259" key="3">
    <source>
        <dbReference type="Pfam" id="PF03629"/>
    </source>
</evidence>
<dbReference type="InterPro" id="IPR039329">
    <property type="entry name" value="SIAE"/>
</dbReference>
<name>A0ABN6LGQ8_9BACT</name>
<evidence type="ECO:0000256" key="2">
    <source>
        <dbReference type="SAM" id="SignalP"/>
    </source>
</evidence>
<dbReference type="InterPro" id="IPR036514">
    <property type="entry name" value="SGNH_hydro_sf"/>
</dbReference>
<geneLocation type="plasmid" evidence="4 5">
    <name>pPP8</name>
</geneLocation>
<organism evidence="4 5">
    <name type="scientific">Persicobacter psychrovividus</name>
    <dbReference type="NCBI Taxonomy" id="387638"/>
    <lineage>
        <taxon>Bacteria</taxon>
        <taxon>Pseudomonadati</taxon>
        <taxon>Bacteroidota</taxon>
        <taxon>Cytophagia</taxon>
        <taxon>Cytophagales</taxon>
        <taxon>Persicobacteraceae</taxon>
        <taxon>Persicobacter</taxon>
    </lineage>
</organism>
<evidence type="ECO:0000256" key="1">
    <source>
        <dbReference type="ARBA" id="ARBA00022801"/>
    </source>
</evidence>
<dbReference type="PANTHER" id="PTHR22901:SF0">
    <property type="entry name" value="SIALATE O-ACETYLESTERASE"/>
    <property type="match status" value="1"/>
</dbReference>
<proteinExistence type="predicted"/>
<keyword evidence="1" id="KW-0378">Hydrolase</keyword>
<dbReference type="SUPFAM" id="SSF52266">
    <property type="entry name" value="SGNH hydrolase"/>
    <property type="match status" value="1"/>
</dbReference>
<dbReference type="Proteomes" id="UP001354989">
    <property type="component" value="Plasmid pPP8"/>
</dbReference>
<evidence type="ECO:0000313" key="4">
    <source>
        <dbReference type="EMBL" id="BDD02320.1"/>
    </source>
</evidence>